<dbReference type="Gene3D" id="1.20.58.340">
    <property type="entry name" value="Magnesium transport protein CorA, transmembrane region"/>
    <property type="match status" value="1"/>
</dbReference>
<protein>
    <submittedName>
        <fullName evidence="3">Uncharacterized protein</fullName>
    </submittedName>
</protein>
<feature type="compositionally biased region" description="Gly residues" evidence="1">
    <location>
        <begin position="439"/>
        <end position="452"/>
    </location>
</feature>
<keyword evidence="2" id="KW-1133">Transmembrane helix</keyword>
<dbReference type="VEuPathDB" id="FungiDB:CHGG_04119"/>
<dbReference type="eggNOG" id="ENOG502SJSX">
    <property type="taxonomic scope" value="Eukaryota"/>
</dbReference>
<evidence type="ECO:0000313" key="4">
    <source>
        <dbReference type="Proteomes" id="UP000001056"/>
    </source>
</evidence>
<dbReference type="Proteomes" id="UP000001056">
    <property type="component" value="Unassembled WGS sequence"/>
</dbReference>
<feature type="compositionally biased region" description="Polar residues" evidence="1">
    <location>
        <begin position="462"/>
        <end position="473"/>
    </location>
</feature>
<feature type="transmembrane region" description="Helical" evidence="2">
    <location>
        <begin position="355"/>
        <end position="378"/>
    </location>
</feature>
<evidence type="ECO:0000256" key="2">
    <source>
        <dbReference type="SAM" id="Phobius"/>
    </source>
</evidence>
<evidence type="ECO:0000256" key="1">
    <source>
        <dbReference type="SAM" id="MobiDB-lite"/>
    </source>
</evidence>
<dbReference type="GeneID" id="4391884"/>
<feature type="compositionally biased region" description="Polar residues" evidence="1">
    <location>
        <begin position="523"/>
        <end position="534"/>
    </location>
</feature>
<organism evidence="3 4">
    <name type="scientific">Chaetomium globosum (strain ATCC 6205 / CBS 148.51 / DSM 1962 / NBRC 6347 / NRRL 1970)</name>
    <name type="common">Soil fungus</name>
    <dbReference type="NCBI Taxonomy" id="306901"/>
    <lineage>
        <taxon>Eukaryota</taxon>
        <taxon>Fungi</taxon>
        <taxon>Dikarya</taxon>
        <taxon>Ascomycota</taxon>
        <taxon>Pezizomycotina</taxon>
        <taxon>Sordariomycetes</taxon>
        <taxon>Sordariomycetidae</taxon>
        <taxon>Sordariales</taxon>
        <taxon>Chaetomiaceae</taxon>
        <taxon>Chaetomium</taxon>
    </lineage>
</organism>
<proteinExistence type="predicted"/>
<dbReference type="EMBL" id="CH408032">
    <property type="protein sequence ID" value="EAQ87500.1"/>
    <property type="molecule type" value="Genomic_DNA"/>
</dbReference>
<dbReference type="HOGENOM" id="CLU_469283_0_0_1"/>
<name>Q2H277_CHAGB</name>
<keyword evidence="2" id="KW-0472">Membrane</keyword>
<sequence>MEALRTKAKSAFAATQQFNETHHTVSRLQLTRSDGGEVKLDATDLVCPATAHYHPANLRLGIHSDTFSRMIQEFHIEPHVLYLIAHNIDGFFSFSDKNGTPSQCDDSCISYFLHVRDRYMLTWSYSPQSAKTCAILIARPRSPGSSKTTAFAEQIRKEIITYTKLLGHPLALAVICCSWIMDEISLEITPELAAIADTESKTGFNPFEGGSVASSKFFGDKRRESDDLGVLSGLMSSTSVVLALHKKNCDFSWDLLQRMQRDELLSPGWRALILEGGWDEYERLSHAVSEVSSVLLAQCDAAAPYIALLRERANVQHSVISNLIAKQEYLATIELAKESRSIALATKNDSSSMKAIAFATLTFLPATFFAAVFALPLLDWDGEGGGPVIRDKFWVYLAFSIPCTLGVMGAWLGFARYQAGKQRAVERRERRRVATNLSGSGGGGGSGGVGGGDGEKMEREPTTQSGGKWNSVSRWLAGEEEDDASRSESGTSMSSVIVAPNVRRRRLARAIGIQAFLARRGSDTGSLPTVSSTRFRSHSDGSDPPEAVGLWSRLMERLRGVLVGEELSESESESSSGSDLA</sequence>
<keyword evidence="4" id="KW-1185">Reference proteome</keyword>
<evidence type="ECO:0000313" key="3">
    <source>
        <dbReference type="EMBL" id="EAQ87500.1"/>
    </source>
</evidence>
<keyword evidence="2" id="KW-0812">Transmembrane</keyword>
<gene>
    <name evidence="3" type="ORF">CHGG_04119</name>
</gene>
<feature type="region of interest" description="Disordered" evidence="1">
    <location>
        <begin position="428"/>
        <end position="493"/>
    </location>
</feature>
<dbReference type="RefSeq" id="XP_001223333.1">
    <property type="nucleotide sequence ID" value="XM_001223332.1"/>
</dbReference>
<dbReference type="OrthoDB" id="3561681at2759"/>
<reference evidence="4" key="1">
    <citation type="journal article" date="2015" name="Genome Announc.">
        <title>Draft genome sequence of the cellulolytic fungus Chaetomium globosum.</title>
        <authorList>
            <person name="Cuomo C.A."/>
            <person name="Untereiner W.A."/>
            <person name="Ma L.-J."/>
            <person name="Grabherr M."/>
            <person name="Birren B.W."/>
        </authorList>
    </citation>
    <scope>NUCLEOTIDE SEQUENCE [LARGE SCALE GENOMIC DNA]</scope>
    <source>
        <strain evidence="4">ATCC 6205 / CBS 148.51 / DSM 1962 / NBRC 6347 / NRRL 1970</strain>
    </source>
</reference>
<dbReference type="InParanoid" id="Q2H277"/>
<accession>Q2H277</accession>
<feature type="region of interest" description="Disordered" evidence="1">
    <location>
        <begin position="522"/>
        <end position="547"/>
    </location>
</feature>
<feature type="transmembrane region" description="Helical" evidence="2">
    <location>
        <begin position="393"/>
        <end position="414"/>
    </location>
</feature>
<dbReference type="AlphaFoldDB" id="Q2H277"/>